<dbReference type="SUPFAM" id="SSF56112">
    <property type="entry name" value="Protein kinase-like (PK-like)"/>
    <property type="match status" value="1"/>
</dbReference>
<dbReference type="EMBL" id="BAAAYN010000012">
    <property type="protein sequence ID" value="GAA3385626.1"/>
    <property type="molecule type" value="Genomic_DNA"/>
</dbReference>
<dbReference type="PANTHER" id="PTHR21310">
    <property type="entry name" value="AMINOGLYCOSIDE PHOSPHOTRANSFERASE-RELATED-RELATED"/>
    <property type="match status" value="1"/>
</dbReference>
<feature type="domain" description="Aminoglycoside phosphotransferase" evidence="1">
    <location>
        <begin position="32"/>
        <end position="237"/>
    </location>
</feature>
<name>A0ABP6SWA2_9ACTN</name>
<dbReference type="Pfam" id="PF01636">
    <property type="entry name" value="APH"/>
    <property type="match status" value="1"/>
</dbReference>
<dbReference type="InterPro" id="IPR051678">
    <property type="entry name" value="AGP_Transferase"/>
</dbReference>
<evidence type="ECO:0000259" key="1">
    <source>
        <dbReference type="Pfam" id="PF01636"/>
    </source>
</evidence>
<comment type="caution">
    <text evidence="2">The sequence shown here is derived from an EMBL/GenBank/DDBJ whole genome shotgun (WGS) entry which is preliminary data.</text>
</comment>
<dbReference type="Gene3D" id="3.90.1200.10">
    <property type="match status" value="1"/>
</dbReference>
<sequence length="301" mass="32544">MRSGVERMLGARVVEASSVPLGLTPGLASRLVLDDGRRVFVKAAGVHRGASTVEKLRREGRVMDALPPEVPAPRLLGTYDDGRWAAVACADVDGRPPTTPWTRPELDRVLAALTECAAATTPSPLPGPSFVLDWAGDLTGWRQLPLRPSAEAELRAVLPEDTHWVTRDLERLGRLEAGWSVGANGNTLLHGDMRADNIVLTDDHVWFVDWPSACVGAPWLDLLFLLPGVVATGADFDLEEIVRTHPLTRDVAPETITATLAALAGFLVTVGLEPPPWYAPEVRSYQLAEAAAAIRWLARRG</sequence>
<organism evidence="2 3">
    <name type="scientific">Cryptosporangium minutisporangium</name>
    <dbReference type="NCBI Taxonomy" id="113569"/>
    <lineage>
        <taxon>Bacteria</taxon>
        <taxon>Bacillati</taxon>
        <taxon>Actinomycetota</taxon>
        <taxon>Actinomycetes</taxon>
        <taxon>Cryptosporangiales</taxon>
        <taxon>Cryptosporangiaceae</taxon>
        <taxon>Cryptosporangium</taxon>
    </lineage>
</organism>
<protein>
    <recommendedName>
        <fullName evidence="1">Aminoglycoside phosphotransferase domain-containing protein</fullName>
    </recommendedName>
</protein>
<accession>A0ABP6SWA2</accession>
<proteinExistence type="predicted"/>
<dbReference type="InterPro" id="IPR002575">
    <property type="entry name" value="Aminoglycoside_PTrfase"/>
</dbReference>
<reference evidence="3" key="1">
    <citation type="journal article" date="2019" name="Int. J. Syst. Evol. Microbiol.">
        <title>The Global Catalogue of Microorganisms (GCM) 10K type strain sequencing project: providing services to taxonomists for standard genome sequencing and annotation.</title>
        <authorList>
            <consortium name="The Broad Institute Genomics Platform"/>
            <consortium name="The Broad Institute Genome Sequencing Center for Infectious Disease"/>
            <person name="Wu L."/>
            <person name="Ma J."/>
        </authorList>
    </citation>
    <scope>NUCLEOTIDE SEQUENCE [LARGE SCALE GENOMIC DNA]</scope>
    <source>
        <strain evidence="3">JCM 9458</strain>
    </source>
</reference>
<dbReference type="Proteomes" id="UP001501676">
    <property type="component" value="Unassembled WGS sequence"/>
</dbReference>
<dbReference type="RefSeq" id="WP_345727724.1">
    <property type="nucleotide sequence ID" value="NZ_BAAAYN010000012.1"/>
</dbReference>
<evidence type="ECO:0000313" key="2">
    <source>
        <dbReference type="EMBL" id="GAA3385626.1"/>
    </source>
</evidence>
<gene>
    <name evidence="2" type="ORF">GCM10020369_19860</name>
</gene>
<keyword evidence="3" id="KW-1185">Reference proteome</keyword>
<dbReference type="InterPro" id="IPR011009">
    <property type="entry name" value="Kinase-like_dom_sf"/>
</dbReference>
<evidence type="ECO:0000313" key="3">
    <source>
        <dbReference type="Proteomes" id="UP001501676"/>
    </source>
</evidence>